<evidence type="ECO:0000256" key="3">
    <source>
        <dbReference type="RuleBase" id="RU000363"/>
    </source>
</evidence>
<reference evidence="6" key="1">
    <citation type="submission" date="2017-03" db="EMBL/GenBank/DDBJ databases">
        <authorList>
            <person name="Rodrigo-Torres L."/>
            <person name="Arahal R.D."/>
            <person name="Lucena T."/>
        </authorList>
    </citation>
    <scope>NUCLEOTIDE SEQUENCE [LARGE SCALE GENOMIC DNA]</scope>
    <source>
        <strain evidence="6">CECT 8411</strain>
    </source>
</reference>
<dbReference type="PANTHER" id="PTHR42901:SF1">
    <property type="entry name" value="ALCOHOL DEHYDROGENASE"/>
    <property type="match status" value="1"/>
</dbReference>
<dbReference type="PIRSF" id="PIRSF000126">
    <property type="entry name" value="11-beta-HSD1"/>
    <property type="match status" value="1"/>
</dbReference>
<evidence type="ECO:0000256" key="2">
    <source>
        <dbReference type="ARBA" id="ARBA00023002"/>
    </source>
</evidence>
<dbReference type="Proteomes" id="UP000193778">
    <property type="component" value="Unassembled WGS sequence"/>
</dbReference>
<dbReference type="InterPro" id="IPR057326">
    <property type="entry name" value="KR_dom"/>
</dbReference>
<dbReference type="EC" id="1.1.1.-" evidence="5"/>
<dbReference type="SMART" id="SM00822">
    <property type="entry name" value="PKS_KR"/>
    <property type="match status" value="1"/>
</dbReference>
<dbReference type="InterPro" id="IPR002347">
    <property type="entry name" value="SDR_fam"/>
</dbReference>
<accession>A0A1X6ZN36</accession>
<evidence type="ECO:0000313" key="5">
    <source>
        <dbReference type="EMBL" id="SLN54296.1"/>
    </source>
</evidence>
<feature type="domain" description="Ketoreductase" evidence="4">
    <location>
        <begin position="3"/>
        <end position="183"/>
    </location>
</feature>
<dbReference type="RefSeq" id="WP_085823142.1">
    <property type="nucleotide sequence ID" value="NZ_FWFP01000007.1"/>
</dbReference>
<dbReference type="PRINTS" id="PR00081">
    <property type="entry name" value="GDHRDH"/>
</dbReference>
<name>A0A1X6ZN36_9RHOB</name>
<dbReference type="GO" id="GO:0016491">
    <property type="term" value="F:oxidoreductase activity"/>
    <property type="evidence" value="ECO:0007669"/>
    <property type="project" value="UniProtKB-KW"/>
</dbReference>
<evidence type="ECO:0000259" key="4">
    <source>
        <dbReference type="SMART" id="SM00822"/>
    </source>
</evidence>
<protein>
    <submittedName>
        <fullName evidence="5">NADP-dependent 3-hydroxy acid dehydrogenase YdfG</fullName>
        <ecNumber evidence="5">1.1.1.-</ecNumber>
    </submittedName>
</protein>
<comment type="similarity">
    <text evidence="1 3">Belongs to the short-chain dehydrogenases/reductases (SDR) family.</text>
</comment>
<gene>
    <name evidence="5" type="primary">ydfG</name>
    <name evidence="5" type="ORF">RUM8411_02625</name>
</gene>
<dbReference type="OrthoDB" id="9808814at2"/>
<dbReference type="EMBL" id="FWFP01000007">
    <property type="protein sequence ID" value="SLN54296.1"/>
    <property type="molecule type" value="Genomic_DNA"/>
</dbReference>
<sequence>MAKTALVTGASSGIGREFARFHAAQGGDVIITARRAEALEELKSELESNHGVTVTVNALDLGAEGGATKLYDAVKAAGVKVDYLINNAGFGGRGAFLDRDLSEDLDMIRLNVEALVSLCHMFGKDMVAAGGGKILNVSSTASYMPGPLQATYFATKAYVSNFSQALAEELRGTGVTVTALEPGYVPTEFAARADLDGTKLAAQKGATAAGVAKIGYDAMMAGKLNVINEKSLAFTLNWVLPFLPHRMRLNMVRKMQEKDA</sequence>
<dbReference type="PANTHER" id="PTHR42901">
    <property type="entry name" value="ALCOHOL DEHYDROGENASE"/>
    <property type="match status" value="1"/>
</dbReference>
<dbReference type="InterPro" id="IPR036291">
    <property type="entry name" value="NAD(P)-bd_dom_sf"/>
</dbReference>
<keyword evidence="2 5" id="KW-0560">Oxidoreductase</keyword>
<evidence type="ECO:0000256" key="1">
    <source>
        <dbReference type="ARBA" id="ARBA00006484"/>
    </source>
</evidence>
<dbReference type="Gene3D" id="3.40.50.720">
    <property type="entry name" value="NAD(P)-binding Rossmann-like Domain"/>
    <property type="match status" value="1"/>
</dbReference>
<proteinExistence type="inferred from homology"/>
<dbReference type="Pfam" id="PF00106">
    <property type="entry name" value="adh_short"/>
    <property type="match status" value="1"/>
</dbReference>
<dbReference type="PRINTS" id="PR00080">
    <property type="entry name" value="SDRFAMILY"/>
</dbReference>
<dbReference type="SUPFAM" id="SSF51735">
    <property type="entry name" value="NAD(P)-binding Rossmann-fold domains"/>
    <property type="match status" value="1"/>
</dbReference>
<evidence type="ECO:0000313" key="6">
    <source>
        <dbReference type="Proteomes" id="UP000193778"/>
    </source>
</evidence>
<organism evidence="5 6">
    <name type="scientific">Ruegeria meonggei</name>
    <dbReference type="NCBI Taxonomy" id="1446476"/>
    <lineage>
        <taxon>Bacteria</taxon>
        <taxon>Pseudomonadati</taxon>
        <taxon>Pseudomonadota</taxon>
        <taxon>Alphaproteobacteria</taxon>
        <taxon>Rhodobacterales</taxon>
        <taxon>Roseobacteraceae</taxon>
        <taxon>Ruegeria</taxon>
    </lineage>
</organism>
<keyword evidence="6" id="KW-1185">Reference proteome</keyword>
<dbReference type="AlphaFoldDB" id="A0A1X6ZN36"/>